<dbReference type="Proteomes" id="UP001649230">
    <property type="component" value="Chromosome"/>
</dbReference>
<sequence>MELLYQSSSPHHELFVYETTQFYGEKGRFRLLEFSDNAMQGALDMNDPERILFEYPRAMIHLLEYNQPRFEQVFIIGHGIGTLTSYFSDKRCKVAELDHEVVELSKKFFGYRGDPVCIGDGRILLGSEPQQAYDCLILDAFSEKGTPVHLISHEFFMMCREKLDASGMLMMNLFGKGEHDPLINAIHTTLNGIFTYVKAFLLPSGHRGHIQNIILIGRQTPFGFQARQMAGFTEIELGEGYTIRDRDPL</sequence>
<reference evidence="2 3" key="1">
    <citation type="journal article" date="2024" name="Int. J. Syst. Evol. Microbiol.">
        <title>Paenibacillus hexagrammi sp. nov., a novel bacterium isolated from the gut content of Hexagrammos agrammus.</title>
        <authorList>
            <person name="Jung H.K."/>
            <person name="Kim D.G."/>
            <person name="Zin H."/>
            <person name="Park J."/>
            <person name="Jung H."/>
            <person name="Kim Y.O."/>
            <person name="Kong H.J."/>
            <person name="Kim J.W."/>
            <person name="Kim Y.S."/>
        </authorList>
    </citation>
    <scope>NUCLEOTIDE SEQUENCE [LARGE SCALE GENOMIC DNA]</scope>
    <source>
        <strain evidence="2 3">YPD9-1</strain>
    </source>
</reference>
<evidence type="ECO:0000313" key="3">
    <source>
        <dbReference type="Proteomes" id="UP001649230"/>
    </source>
</evidence>
<dbReference type="Pfam" id="PF01564">
    <property type="entry name" value="Spermine_synth"/>
    <property type="match status" value="1"/>
</dbReference>
<dbReference type="Gene3D" id="3.40.50.150">
    <property type="entry name" value="Vaccinia Virus protein VP39"/>
    <property type="match status" value="1"/>
</dbReference>
<dbReference type="SUPFAM" id="SSF53335">
    <property type="entry name" value="S-adenosyl-L-methionine-dependent methyltransferases"/>
    <property type="match status" value="1"/>
</dbReference>
<dbReference type="RefSeq" id="WP_235122270.1">
    <property type="nucleotide sequence ID" value="NZ_CP090978.1"/>
</dbReference>
<dbReference type="PANTHER" id="PTHR43317">
    <property type="entry name" value="THERMOSPERMINE SYNTHASE ACAULIS5"/>
    <property type="match status" value="1"/>
</dbReference>
<keyword evidence="3" id="KW-1185">Reference proteome</keyword>
<accession>A0ABY3SR28</accession>
<proteinExistence type="predicted"/>
<gene>
    <name evidence="2" type="ORF">L0M14_11820</name>
</gene>
<dbReference type="PANTHER" id="PTHR43317:SF1">
    <property type="entry name" value="THERMOSPERMINE SYNTHASE ACAULIS5"/>
    <property type="match status" value="1"/>
</dbReference>
<dbReference type="NCBIfam" id="NF037959">
    <property type="entry name" value="MFS_SpdSyn"/>
    <property type="match status" value="1"/>
</dbReference>
<dbReference type="InterPro" id="IPR029063">
    <property type="entry name" value="SAM-dependent_MTases_sf"/>
</dbReference>
<keyword evidence="1" id="KW-0620">Polyamine biosynthesis</keyword>
<organism evidence="2 3">
    <name type="scientific">Paenibacillus hexagrammi</name>
    <dbReference type="NCBI Taxonomy" id="2908839"/>
    <lineage>
        <taxon>Bacteria</taxon>
        <taxon>Bacillati</taxon>
        <taxon>Bacillota</taxon>
        <taxon>Bacilli</taxon>
        <taxon>Bacillales</taxon>
        <taxon>Paenibacillaceae</taxon>
        <taxon>Paenibacillus</taxon>
    </lineage>
</organism>
<evidence type="ECO:0000256" key="1">
    <source>
        <dbReference type="ARBA" id="ARBA00023115"/>
    </source>
</evidence>
<name>A0ABY3SR28_9BACL</name>
<protein>
    <submittedName>
        <fullName evidence="2">Fused MFS/spermidine synthase</fullName>
    </submittedName>
</protein>
<evidence type="ECO:0000313" key="2">
    <source>
        <dbReference type="EMBL" id="UJF35709.1"/>
    </source>
</evidence>
<dbReference type="EMBL" id="CP090978">
    <property type="protein sequence ID" value="UJF35709.1"/>
    <property type="molecule type" value="Genomic_DNA"/>
</dbReference>